<dbReference type="Pfam" id="PF18201">
    <property type="entry name" value="PIH1_CS"/>
    <property type="match status" value="1"/>
</dbReference>
<protein>
    <recommendedName>
        <fullName evidence="3">PIH1D1/2/3 CS-like domain-containing protein</fullName>
    </recommendedName>
</protein>
<dbReference type="InterPro" id="IPR008978">
    <property type="entry name" value="HSP20-like_chaperone"/>
</dbReference>
<evidence type="ECO:0000313" key="5">
    <source>
        <dbReference type="Proteomes" id="UP001359485"/>
    </source>
</evidence>
<sequence>MDLSFADLKRLSDLLKPDEESSDSDDGLPKVGIAKFGPGDISSKNKIKTSVGEEGKGSESGGGDAKDIWDESEVPEGVVHDETEDPREKPEYEIKYKQGVTAEDMFLQMGQKTPATASCEDLVVEIKLPRESRETVDLHVSKQVLELRSRLYRLSLPLPHPVDSNSTKAVWNSDKDILTVTLRMDREFDFANF</sequence>
<evidence type="ECO:0000313" key="4">
    <source>
        <dbReference type="EMBL" id="KAK6627793.1"/>
    </source>
</evidence>
<gene>
    <name evidence="4" type="ORF">RUM44_010272</name>
</gene>
<name>A0ABR1AV25_POLSC</name>
<proteinExistence type="inferred from homology"/>
<evidence type="ECO:0000256" key="1">
    <source>
        <dbReference type="ARBA" id="ARBA00008511"/>
    </source>
</evidence>
<reference evidence="4 5" key="1">
    <citation type="submission" date="2023-09" db="EMBL/GenBank/DDBJ databases">
        <title>Genomes of two closely related lineages of the louse Polyplax serrata with different host specificities.</title>
        <authorList>
            <person name="Martinu J."/>
            <person name="Tarabai H."/>
            <person name="Stefka J."/>
            <person name="Hypsa V."/>
        </authorList>
    </citation>
    <scope>NUCLEOTIDE SEQUENCE [LARGE SCALE GENOMIC DNA]</scope>
    <source>
        <strain evidence="4">98ZLc_SE</strain>
    </source>
</reference>
<comment type="similarity">
    <text evidence="1">Belongs to the PIH1 family.</text>
</comment>
<feature type="compositionally biased region" description="Basic and acidic residues" evidence="2">
    <location>
        <begin position="78"/>
        <end position="88"/>
    </location>
</feature>
<dbReference type="Proteomes" id="UP001359485">
    <property type="component" value="Unassembled WGS sequence"/>
</dbReference>
<keyword evidence="5" id="KW-1185">Reference proteome</keyword>
<dbReference type="PANTHER" id="PTHR21083">
    <property type="entry name" value="TWISTER"/>
    <property type="match status" value="1"/>
</dbReference>
<accession>A0ABR1AV25</accession>
<dbReference type="InterPro" id="IPR041442">
    <property type="entry name" value="PIH1D1/2/3_CS-like"/>
</dbReference>
<evidence type="ECO:0000259" key="3">
    <source>
        <dbReference type="Pfam" id="PF18201"/>
    </source>
</evidence>
<dbReference type="PANTHER" id="PTHR21083:SF0">
    <property type="entry name" value="DYNEIN AXONEMAL ASSEMBLY FACTOR 6"/>
    <property type="match status" value="1"/>
</dbReference>
<dbReference type="CDD" id="cd00298">
    <property type="entry name" value="ACD_sHsps_p23-like"/>
    <property type="match status" value="1"/>
</dbReference>
<comment type="caution">
    <text evidence="4">The sequence shown here is derived from an EMBL/GenBank/DDBJ whole genome shotgun (WGS) entry which is preliminary data.</text>
</comment>
<organism evidence="4 5">
    <name type="scientific">Polyplax serrata</name>
    <name type="common">Common mouse louse</name>
    <dbReference type="NCBI Taxonomy" id="468196"/>
    <lineage>
        <taxon>Eukaryota</taxon>
        <taxon>Metazoa</taxon>
        <taxon>Ecdysozoa</taxon>
        <taxon>Arthropoda</taxon>
        <taxon>Hexapoda</taxon>
        <taxon>Insecta</taxon>
        <taxon>Pterygota</taxon>
        <taxon>Neoptera</taxon>
        <taxon>Paraneoptera</taxon>
        <taxon>Psocodea</taxon>
        <taxon>Troctomorpha</taxon>
        <taxon>Phthiraptera</taxon>
        <taxon>Anoplura</taxon>
        <taxon>Polyplacidae</taxon>
        <taxon>Polyplax</taxon>
    </lineage>
</organism>
<dbReference type="EMBL" id="JAWJWF010000045">
    <property type="protein sequence ID" value="KAK6627793.1"/>
    <property type="molecule type" value="Genomic_DNA"/>
</dbReference>
<dbReference type="SUPFAM" id="SSF49764">
    <property type="entry name" value="HSP20-like chaperones"/>
    <property type="match status" value="1"/>
</dbReference>
<evidence type="ECO:0000256" key="2">
    <source>
        <dbReference type="SAM" id="MobiDB-lite"/>
    </source>
</evidence>
<dbReference type="InterPro" id="IPR026697">
    <property type="entry name" value="DNAAF6"/>
</dbReference>
<feature type="domain" description="PIH1D1/2/3 CS-like" evidence="3">
    <location>
        <begin position="89"/>
        <end position="183"/>
    </location>
</feature>
<feature type="region of interest" description="Disordered" evidence="2">
    <location>
        <begin position="13"/>
        <end position="88"/>
    </location>
</feature>